<keyword evidence="10" id="KW-1003">Cell membrane</keyword>
<comment type="catalytic activity">
    <reaction evidence="9">
        <text>Zn(2+)(in) + ATP + H2O = Zn(2+)(out) + ADP + phosphate + H(+)</text>
        <dbReference type="Rhea" id="RHEA:20621"/>
        <dbReference type="ChEBI" id="CHEBI:15377"/>
        <dbReference type="ChEBI" id="CHEBI:15378"/>
        <dbReference type="ChEBI" id="CHEBI:29105"/>
        <dbReference type="ChEBI" id="CHEBI:30616"/>
        <dbReference type="ChEBI" id="CHEBI:43474"/>
        <dbReference type="ChEBI" id="CHEBI:456216"/>
        <dbReference type="EC" id="7.2.2.12"/>
    </reaction>
</comment>
<dbReference type="Proteomes" id="UP000068603">
    <property type="component" value="Unassembled WGS sequence"/>
</dbReference>
<dbReference type="NCBIfam" id="TIGR01525">
    <property type="entry name" value="ATPase-IB_hvy"/>
    <property type="match status" value="1"/>
</dbReference>
<feature type="transmembrane region" description="Helical" evidence="10">
    <location>
        <begin position="561"/>
        <end position="582"/>
    </location>
</feature>
<dbReference type="InterPro" id="IPR027256">
    <property type="entry name" value="P-typ_ATPase_IB"/>
</dbReference>
<dbReference type="SFLD" id="SFLDF00027">
    <property type="entry name" value="p-type_atpase"/>
    <property type="match status" value="1"/>
</dbReference>
<evidence type="ECO:0000313" key="14">
    <source>
        <dbReference type="Proteomes" id="UP000068603"/>
    </source>
</evidence>
<feature type="transmembrane region" description="Helical" evidence="10">
    <location>
        <begin position="231"/>
        <end position="250"/>
    </location>
</feature>
<dbReference type="SFLD" id="SFLDG00002">
    <property type="entry name" value="C1.7:_P-type_atpase_like"/>
    <property type="match status" value="1"/>
</dbReference>
<evidence type="ECO:0000256" key="1">
    <source>
        <dbReference type="ARBA" id="ARBA00004370"/>
    </source>
</evidence>
<accession>A0A107ZSW6</accession>
<feature type="transmembrane region" description="Helical" evidence="10">
    <location>
        <begin position="70"/>
        <end position="95"/>
    </location>
</feature>
<dbReference type="GO" id="GO:0015086">
    <property type="term" value="F:cadmium ion transmembrane transporter activity"/>
    <property type="evidence" value="ECO:0007669"/>
    <property type="project" value="TreeGrafter"/>
</dbReference>
<feature type="domain" description="Hemerythrin-like" evidence="12">
    <location>
        <begin position="626"/>
        <end position="757"/>
    </location>
</feature>
<keyword evidence="10" id="KW-0067">ATP-binding</keyword>
<evidence type="ECO:0000256" key="8">
    <source>
        <dbReference type="ARBA" id="ARBA00039097"/>
    </source>
</evidence>
<gene>
    <name evidence="13" type="ORF">WT44_14555</name>
</gene>
<dbReference type="InterPro" id="IPR044492">
    <property type="entry name" value="P_typ_ATPase_HD_dom"/>
</dbReference>
<evidence type="ECO:0000256" key="4">
    <source>
        <dbReference type="ARBA" id="ARBA00022723"/>
    </source>
</evidence>
<feature type="domain" description="P-type ATPase A" evidence="11">
    <location>
        <begin position="117"/>
        <end position="215"/>
    </location>
</feature>
<dbReference type="InterPro" id="IPR018303">
    <property type="entry name" value="ATPase_P-typ_P_site"/>
</dbReference>
<dbReference type="Gene3D" id="1.20.120.520">
    <property type="entry name" value="nmb1532 protein domain like"/>
    <property type="match status" value="1"/>
</dbReference>
<dbReference type="STRING" id="1503054.WT74_27065"/>
<organism evidence="13">
    <name type="scientific">Burkholderia stagnalis</name>
    <dbReference type="NCBI Taxonomy" id="1503054"/>
    <lineage>
        <taxon>Bacteria</taxon>
        <taxon>Pseudomonadati</taxon>
        <taxon>Pseudomonadota</taxon>
        <taxon>Betaproteobacteria</taxon>
        <taxon>Burkholderiales</taxon>
        <taxon>Burkholderiaceae</taxon>
        <taxon>Burkholderia</taxon>
        <taxon>Burkholderia cepacia complex</taxon>
    </lineage>
</organism>
<reference evidence="13 14" key="1">
    <citation type="submission" date="2015-11" db="EMBL/GenBank/DDBJ databases">
        <title>Expanding the genomic diversity of Burkholderia species for the development of highly accurate diagnostics.</title>
        <authorList>
            <person name="Sahl J."/>
            <person name="Keim P."/>
            <person name="Wagner D."/>
        </authorList>
    </citation>
    <scope>NUCLEOTIDE SEQUENCE [LARGE SCALE GENOMIC DNA]</scope>
    <source>
        <strain evidence="13 14">MSMB1960WGS</strain>
    </source>
</reference>
<protein>
    <recommendedName>
        <fullName evidence="8">P-type Zn(2+) transporter</fullName>
        <ecNumber evidence="8">7.2.2.12</ecNumber>
    </recommendedName>
</protein>
<dbReference type="Pfam" id="PF00702">
    <property type="entry name" value="Hydrolase"/>
    <property type="match status" value="1"/>
</dbReference>
<name>A0A107ZSW6_9BURK</name>
<dbReference type="GO" id="GO:0016463">
    <property type="term" value="F:P-type zinc transporter activity"/>
    <property type="evidence" value="ECO:0007669"/>
    <property type="project" value="UniProtKB-EC"/>
</dbReference>
<dbReference type="CDD" id="cd07544">
    <property type="entry name" value="P-type_ATPase_HM"/>
    <property type="match status" value="1"/>
</dbReference>
<feature type="transmembrane region" description="Helical" evidence="10">
    <location>
        <begin position="256"/>
        <end position="277"/>
    </location>
</feature>
<dbReference type="SUPFAM" id="SSF81653">
    <property type="entry name" value="Calcium ATPase, transduction domain A"/>
    <property type="match status" value="1"/>
</dbReference>
<dbReference type="AlphaFoldDB" id="A0A107ZSW6"/>
<dbReference type="Gene3D" id="3.40.1110.10">
    <property type="entry name" value="Calcium-transporting ATPase, cytoplasmic domain N"/>
    <property type="match status" value="1"/>
</dbReference>
<evidence type="ECO:0000256" key="2">
    <source>
        <dbReference type="ARBA" id="ARBA00006024"/>
    </source>
</evidence>
<dbReference type="GO" id="GO:0005524">
    <property type="term" value="F:ATP binding"/>
    <property type="evidence" value="ECO:0007669"/>
    <property type="project" value="UniProtKB-UniRule"/>
</dbReference>
<keyword evidence="6 10" id="KW-1133">Transmembrane helix</keyword>
<sequence length="763" mass="79595">MPIIPRSVDFAVLSVSAVTLVAGFALTAIGMSALARAMWLCGALSVLLAVTTSIATALARREAGIDVLAWLAIGLALTLGEYLAGAIIGLMLASGRALEQYAQRRAQREMTALLRRTPHHAARFENGEWRQVALEHVGPGDRLLVRSGEFVPVDGVLTGAAELDESMLTGESVALRRLPGESVCSGVVNAGTPFEMVASASAGGSTYAGIVRMVQSAQRERSPAARLADRYALVFVLIALLLAGGSWLATGDIRRALAVLVVATPCPLILAVPVAIVSGMSRCAKRGILVKGGGALERLAQASILFFDKTGTLTGGRARLVSIESSPGVTHDTVLRFAASLAQASGHVISEALTIAARERHVNLSSPSTIHESPGAGLTGQVDGQAVAIGSFAFVSTHASVAPWSEPLLRHVGYEGGSVVFVGVDGVMIGAVQLADQVRLETPRALRLLRQGGVSRIVMLTGDRRDIAETVGATAGVTEVRAEQSPADKLAAIQAAQHEGVVIMVGDGINDAPALAAADVGVAMGARGAAASSEAADVVLLVDRLDRLVEALRIAKRSRRIAVESVTAGMALSIVAMGVAAFGFLPPIGGAILQEIIDVAVIINALRASGTRSVSRAGGLASIDAERMKAEHVRLAPVLKEIRDLADELPRLPGAAVRTALTDVNGTLARSLVPHERSDDLDVYPGLVPLLGGEDPLAAMSGSHREIFRMTRLLEQMATDMPPDGPDSVGLREIQRLLYGLEAVVRLHCAQEDEMFHALGAEN</sequence>
<dbReference type="GO" id="GO:0046872">
    <property type="term" value="F:metal ion binding"/>
    <property type="evidence" value="ECO:0007669"/>
    <property type="project" value="UniProtKB-KW"/>
</dbReference>
<evidence type="ECO:0000259" key="12">
    <source>
        <dbReference type="Pfam" id="PF01814"/>
    </source>
</evidence>
<dbReference type="GO" id="GO:0016887">
    <property type="term" value="F:ATP hydrolysis activity"/>
    <property type="evidence" value="ECO:0007669"/>
    <property type="project" value="InterPro"/>
</dbReference>
<dbReference type="SUPFAM" id="SSF56784">
    <property type="entry name" value="HAD-like"/>
    <property type="match status" value="1"/>
</dbReference>
<dbReference type="PROSITE" id="PS00154">
    <property type="entry name" value="ATPASE_E1_E2"/>
    <property type="match status" value="1"/>
</dbReference>
<keyword evidence="3 10" id="KW-0812">Transmembrane</keyword>
<dbReference type="InterPro" id="IPR023214">
    <property type="entry name" value="HAD_sf"/>
</dbReference>
<evidence type="ECO:0000256" key="3">
    <source>
        <dbReference type="ARBA" id="ARBA00022692"/>
    </source>
</evidence>
<evidence type="ECO:0000313" key="13">
    <source>
        <dbReference type="EMBL" id="KWA62500.1"/>
    </source>
</evidence>
<dbReference type="InterPro" id="IPR001757">
    <property type="entry name" value="P_typ_ATPase"/>
</dbReference>
<dbReference type="EC" id="7.2.2.12" evidence="8"/>
<dbReference type="InterPro" id="IPR023299">
    <property type="entry name" value="ATPase_P-typ_cyto_dom_N"/>
</dbReference>
<feature type="transmembrane region" description="Helical" evidence="10">
    <location>
        <begin position="12"/>
        <end position="30"/>
    </location>
</feature>
<dbReference type="InterPro" id="IPR051014">
    <property type="entry name" value="Cation_Transport_ATPase_IB"/>
</dbReference>
<evidence type="ECO:0000256" key="7">
    <source>
        <dbReference type="ARBA" id="ARBA00023136"/>
    </source>
</evidence>
<dbReference type="InterPro" id="IPR008250">
    <property type="entry name" value="ATPase_P-typ_transduc_dom_A_sf"/>
</dbReference>
<dbReference type="InterPro" id="IPR012312">
    <property type="entry name" value="Hemerythrin-like"/>
</dbReference>
<dbReference type="NCBIfam" id="TIGR01494">
    <property type="entry name" value="ATPase_P-type"/>
    <property type="match status" value="2"/>
</dbReference>
<dbReference type="SFLD" id="SFLDS00003">
    <property type="entry name" value="Haloacid_Dehalogenase"/>
    <property type="match status" value="1"/>
</dbReference>
<dbReference type="Pfam" id="PF00122">
    <property type="entry name" value="E1-E2_ATPase"/>
    <property type="match status" value="1"/>
</dbReference>
<dbReference type="GO" id="GO:0005886">
    <property type="term" value="C:plasma membrane"/>
    <property type="evidence" value="ECO:0007669"/>
    <property type="project" value="UniProtKB-SubCell"/>
</dbReference>
<comment type="similarity">
    <text evidence="2 10">Belongs to the cation transport ATPase (P-type) (TC 3.A.3) family. Type IB subfamily.</text>
</comment>
<dbReference type="InterPro" id="IPR059000">
    <property type="entry name" value="ATPase_P-type_domA"/>
</dbReference>
<dbReference type="RefSeq" id="WP_060148621.1">
    <property type="nucleotide sequence ID" value="NZ_LPGD01000021.1"/>
</dbReference>
<dbReference type="Pfam" id="PF01814">
    <property type="entry name" value="Hemerythrin"/>
    <property type="match status" value="1"/>
</dbReference>
<dbReference type="InterPro" id="IPR036412">
    <property type="entry name" value="HAD-like_sf"/>
</dbReference>
<evidence type="ECO:0000256" key="10">
    <source>
        <dbReference type="RuleBase" id="RU362081"/>
    </source>
</evidence>
<comment type="caution">
    <text evidence="13">The sequence shown here is derived from an EMBL/GenBank/DDBJ whole genome shotgun (WGS) entry which is preliminary data.</text>
</comment>
<dbReference type="Gene3D" id="3.40.50.1000">
    <property type="entry name" value="HAD superfamily/HAD-like"/>
    <property type="match status" value="1"/>
</dbReference>
<evidence type="ECO:0000256" key="5">
    <source>
        <dbReference type="ARBA" id="ARBA00022967"/>
    </source>
</evidence>
<keyword evidence="7 10" id="KW-0472">Membrane</keyword>
<dbReference type="Gene3D" id="2.70.150.10">
    <property type="entry name" value="Calcium-transporting ATPase, cytoplasmic transduction domain A"/>
    <property type="match status" value="1"/>
</dbReference>
<dbReference type="InterPro" id="IPR023298">
    <property type="entry name" value="ATPase_P-typ_TM_dom_sf"/>
</dbReference>
<dbReference type="PANTHER" id="PTHR48085">
    <property type="entry name" value="CADMIUM/ZINC-TRANSPORTING ATPASE HMA2-RELATED"/>
    <property type="match status" value="1"/>
</dbReference>
<keyword evidence="5" id="KW-1278">Translocase</keyword>
<feature type="transmembrane region" description="Helical" evidence="10">
    <location>
        <begin position="37"/>
        <end position="58"/>
    </location>
</feature>
<comment type="subcellular location">
    <subcellularLocation>
        <location evidence="10">Cell membrane</location>
    </subcellularLocation>
    <subcellularLocation>
        <location evidence="1">Membrane</location>
    </subcellularLocation>
</comment>
<proteinExistence type="inferred from homology"/>
<dbReference type="PRINTS" id="PR00119">
    <property type="entry name" value="CATATPASE"/>
</dbReference>
<dbReference type="PRINTS" id="PR00120">
    <property type="entry name" value="HATPASE"/>
</dbReference>
<dbReference type="PANTHER" id="PTHR48085:SF5">
    <property type="entry name" value="CADMIUM_ZINC-TRANSPORTING ATPASE HMA4-RELATED"/>
    <property type="match status" value="1"/>
</dbReference>
<evidence type="ECO:0000256" key="6">
    <source>
        <dbReference type="ARBA" id="ARBA00022989"/>
    </source>
</evidence>
<dbReference type="SUPFAM" id="SSF81665">
    <property type="entry name" value="Calcium ATPase, transmembrane domain M"/>
    <property type="match status" value="1"/>
</dbReference>
<dbReference type="EMBL" id="LPHB01000046">
    <property type="protein sequence ID" value="KWA62500.1"/>
    <property type="molecule type" value="Genomic_DNA"/>
</dbReference>
<keyword evidence="10" id="KW-0547">Nucleotide-binding</keyword>
<keyword evidence="4 10" id="KW-0479">Metal-binding</keyword>
<evidence type="ECO:0000256" key="9">
    <source>
        <dbReference type="ARBA" id="ARBA00047308"/>
    </source>
</evidence>
<evidence type="ECO:0000259" key="11">
    <source>
        <dbReference type="Pfam" id="PF00122"/>
    </source>
</evidence>